<proteinExistence type="predicted"/>
<name>A0A098B0Y3_DESHA</name>
<protein>
    <submittedName>
        <fullName evidence="1">Uncharacterized protein</fullName>
    </submittedName>
</protein>
<dbReference type="AlphaFoldDB" id="A0A098B0Y3"/>
<accession>A0A098B0Y3</accession>
<reference evidence="1" key="1">
    <citation type="submission" date="2014-07" db="EMBL/GenBank/DDBJ databases">
        <authorList>
            <person name="Hornung V.Bastian."/>
        </authorList>
    </citation>
    <scope>NUCLEOTIDE SEQUENCE</scope>
    <source>
        <strain evidence="1">PCE-S</strain>
    </source>
</reference>
<evidence type="ECO:0000313" key="1">
    <source>
        <dbReference type="EMBL" id="CDX01526.1"/>
    </source>
</evidence>
<dbReference type="PATRIC" id="fig|49338.4.peg.1761"/>
<organism evidence="1">
    <name type="scientific">Desulfitobacterium hafniense</name>
    <name type="common">Desulfitobacterium frappieri</name>
    <dbReference type="NCBI Taxonomy" id="49338"/>
    <lineage>
        <taxon>Bacteria</taxon>
        <taxon>Bacillati</taxon>
        <taxon>Bacillota</taxon>
        <taxon>Clostridia</taxon>
        <taxon>Eubacteriales</taxon>
        <taxon>Desulfitobacteriaceae</taxon>
        <taxon>Desulfitobacterium</taxon>
    </lineage>
</organism>
<dbReference type="EMBL" id="LK996017">
    <property type="protein sequence ID" value="CDX01526.1"/>
    <property type="molecule type" value="Genomic_DNA"/>
</dbReference>
<sequence>METIEKCPMCGKAYHSPGGRSLGITDEQIAGILSHSRAEKPKHTIKHYCELINISPYTYRLVAHMSLKQPKDVERVLRIDSRIKH</sequence>
<gene>
    <name evidence="1" type="ORF">DPCES_1639</name>
</gene>